<evidence type="ECO:0000256" key="1">
    <source>
        <dbReference type="SAM" id="Phobius"/>
    </source>
</evidence>
<proteinExistence type="predicted"/>
<keyword evidence="1" id="KW-0812">Transmembrane</keyword>
<keyword evidence="1" id="KW-0472">Membrane</keyword>
<accession>A0A6V7QCU1</accession>
<protein>
    <submittedName>
        <fullName evidence="2">Uncharacterized protein</fullName>
    </submittedName>
</protein>
<reference evidence="2" key="1">
    <citation type="submission" date="2020-07" db="EMBL/GenBank/DDBJ databases">
        <authorList>
            <person name="Lin J."/>
        </authorList>
    </citation>
    <scope>NUCLEOTIDE SEQUENCE</scope>
</reference>
<name>A0A6V7QCU1_ANACO</name>
<evidence type="ECO:0000313" key="2">
    <source>
        <dbReference type="EMBL" id="CAD1840655.1"/>
    </source>
</evidence>
<organism evidence="2">
    <name type="scientific">Ananas comosus var. bracteatus</name>
    <name type="common">red pineapple</name>
    <dbReference type="NCBI Taxonomy" id="296719"/>
    <lineage>
        <taxon>Eukaryota</taxon>
        <taxon>Viridiplantae</taxon>
        <taxon>Streptophyta</taxon>
        <taxon>Embryophyta</taxon>
        <taxon>Tracheophyta</taxon>
        <taxon>Spermatophyta</taxon>
        <taxon>Magnoliopsida</taxon>
        <taxon>Liliopsida</taxon>
        <taxon>Poales</taxon>
        <taxon>Bromeliaceae</taxon>
        <taxon>Bromelioideae</taxon>
        <taxon>Ananas</taxon>
    </lineage>
</organism>
<sequence>MHGVKVIVSAYLHFVKRYLLKGNPNGALPRSAGVLRLFAPLRLRYDGPPSPLGTQPPCRTAPRPPHSPFFPFVFAGMVRSDFFVLSAFVAVVAILYRERSRLSVRRGVPPCSLFVLSVFAA</sequence>
<dbReference type="EMBL" id="LR862135">
    <property type="protein sequence ID" value="CAD1840655.1"/>
    <property type="molecule type" value="Genomic_DNA"/>
</dbReference>
<feature type="transmembrane region" description="Helical" evidence="1">
    <location>
        <begin position="69"/>
        <end position="96"/>
    </location>
</feature>
<gene>
    <name evidence="2" type="ORF">CB5_LOCUS23866</name>
</gene>
<keyword evidence="1" id="KW-1133">Transmembrane helix</keyword>
<dbReference type="AlphaFoldDB" id="A0A6V7QCU1"/>